<reference evidence="1 2" key="1">
    <citation type="submission" date="2017-06" db="EMBL/GenBank/DDBJ databases">
        <authorList>
            <person name="Kim H.J."/>
            <person name="Triplett B.A."/>
        </authorList>
    </citation>
    <scope>NUCLEOTIDE SEQUENCE [LARGE SCALE GENOMIC DNA]</scope>
    <source>
        <strain evidence="1 2">CGMCC 4.2132</strain>
    </source>
</reference>
<dbReference type="AlphaFoldDB" id="A0A239ADF1"/>
<protein>
    <recommendedName>
        <fullName evidence="3">Prevent-host-death family protein</fullName>
    </recommendedName>
</protein>
<dbReference type="OrthoDB" id="3378334at2"/>
<dbReference type="RefSeq" id="WP_089205286.1">
    <property type="nucleotide sequence ID" value="NZ_CP109068.1"/>
</dbReference>
<keyword evidence="2" id="KW-1185">Reference proteome</keyword>
<evidence type="ECO:0000313" key="1">
    <source>
        <dbReference type="EMBL" id="SNR93402.1"/>
    </source>
</evidence>
<organism evidence="1 2">
    <name type="scientific">Streptosporangium subroseum</name>
    <dbReference type="NCBI Taxonomy" id="106412"/>
    <lineage>
        <taxon>Bacteria</taxon>
        <taxon>Bacillati</taxon>
        <taxon>Actinomycetota</taxon>
        <taxon>Actinomycetes</taxon>
        <taxon>Streptosporangiales</taxon>
        <taxon>Streptosporangiaceae</taxon>
        <taxon>Streptosporangium</taxon>
    </lineage>
</organism>
<name>A0A239ADF1_9ACTN</name>
<evidence type="ECO:0000313" key="2">
    <source>
        <dbReference type="Proteomes" id="UP000198282"/>
    </source>
</evidence>
<gene>
    <name evidence="1" type="ORF">SAMN05216276_1001305</name>
</gene>
<dbReference type="EMBL" id="FZOD01000001">
    <property type="protein sequence ID" value="SNR93402.1"/>
    <property type="molecule type" value="Genomic_DNA"/>
</dbReference>
<proteinExistence type="predicted"/>
<evidence type="ECO:0008006" key="3">
    <source>
        <dbReference type="Google" id="ProtNLM"/>
    </source>
</evidence>
<sequence length="153" mass="17202">MVTPTVPFSDLSKHSKRVAETLDRVHRVHVKRRDGEDLFISTARHDRQREETADVAARMVAALLASDEGVRAILHALPAVFPWVRHLSLDETQEFVQELVEATRDAVDLDVHATLHRVIVEWRATARILADPALTAQLTRALPDEDHGEVVVL</sequence>
<dbReference type="Proteomes" id="UP000198282">
    <property type="component" value="Unassembled WGS sequence"/>
</dbReference>
<accession>A0A239ADF1</accession>